<accession>A0AAN8X423</accession>
<dbReference type="AlphaFoldDB" id="A0AAN8X423"/>
<feature type="compositionally biased region" description="Low complexity" evidence="1">
    <location>
        <begin position="147"/>
        <end position="166"/>
    </location>
</feature>
<feature type="compositionally biased region" description="Low complexity" evidence="1">
    <location>
        <begin position="40"/>
        <end position="56"/>
    </location>
</feature>
<feature type="non-terminal residue" evidence="2">
    <location>
        <position position="470"/>
    </location>
</feature>
<comment type="caution">
    <text evidence="2">The sequence shown here is derived from an EMBL/GenBank/DDBJ whole genome shotgun (WGS) entry which is preliminary data.</text>
</comment>
<sequence length="470" mass="48221">MRKLSLRCSPTPHTVSGMGPPPTPPPTQGLSPTPTPPTTPARRLVSSRSLGSTSSPPLTPPVTQYNIPACLPSHQHHAQLPPTPGPPSHRSLPALHAHHLQNDAHHPHYSSHPTLHPHHHHPPPPTSPIPIPGLMANPEAIPPHSPHSPLFSPSPHSSPPALARPPGHFSHAAALSGHQHPRQLPGLPRHHTIGGVGSGRILPPAPHMDPMCPAAAAAATVTVAAAAASTAGLVCSTTPPPPSNIHNMCSLAARPAHALHSANYKYSLDVPRVNLRDLRSNTYPPPGTEGSSTSQSSSNTSGGTTSGSQNSPDIAPPPSPRLSPGGILIAGRASPQLPPTSPLPRVPPPHSPGPRSSLSSSVSSSCATSPVPRLSPVPRSPGHTSLSFSQSAHSSPGSAHASPSHAHAASPVARSSPIPLTRGSPTPTLPPTPTFHGSPARRKSSVSDAGSPMLRKTTRPPLQRSHATAG</sequence>
<feature type="compositionally biased region" description="Low complexity" evidence="1">
    <location>
        <begin position="380"/>
        <end position="417"/>
    </location>
</feature>
<feature type="region of interest" description="Disordered" evidence="1">
    <location>
        <begin position="277"/>
        <end position="470"/>
    </location>
</feature>
<feature type="compositionally biased region" description="Pro residues" evidence="1">
    <location>
        <begin position="336"/>
        <end position="352"/>
    </location>
</feature>
<evidence type="ECO:0000313" key="3">
    <source>
        <dbReference type="Proteomes" id="UP001381693"/>
    </source>
</evidence>
<feature type="region of interest" description="Disordered" evidence="1">
    <location>
        <begin position="1"/>
        <end position="202"/>
    </location>
</feature>
<evidence type="ECO:0000256" key="1">
    <source>
        <dbReference type="SAM" id="MobiDB-lite"/>
    </source>
</evidence>
<reference evidence="2 3" key="1">
    <citation type="submission" date="2023-11" db="EMBL/GenBank/DDBJ databases">
        <title>Halocaridina rubra genome assembly.</title>
        <authorList>
            <person name="Smith C."/>
        </authorList>
    </citation>
    <scope>NUCLEOTIDE SEQUENCE [LARGE SCALE GENOMIC DNA]</scope>
    <source>
        <strain evidence="2">EP-1</strain>
        <tissue evidence="2">Whole</tissue>
    </source>
</reference>
<dbReference type="EMBL" id="JAXCGZ010008570">
    <property type="protein sequence ID" value="KAK7077551.1"/>
    <property type="molecule type" value="Genomic_DNA"/>
</dbReference>
<proteinExistence type="predicted"/>
<evidence type="ECO:0000313" key="2">
    <source>
        <dbReference type="EMBL" id="KAK7077551.1"/>
    </source>
</evidence>
<feature type="compositionally biased region" description="Low complexity" evidence="1">
    <location>
        <begin position="290"/>
        <end position="311"/>
    </location>
</feature>
<feature type="compositionally biased region" description="Pro residues" evidence="1">
    <location>
        <begin position="19"/>
        <end position="39"/>
    </location>
</feature>
<dbReference type="Proteomes" id="UP001381693">
    <property type="component" value="Unassembled WGS sequence"/>
</dbReference>
<protein>
    <submittedName>
        <fullName evidence="2">Uncharacterized protein</fullName>
    </submittedName>
</protein>
<name>A0AAN8X423_HALRR</name>
<organism evidence="2 3">
    <name type="scientific">Halocaridina rubra</name>
    <name type="common">Hawaiian red shrimp</name>
    <dbReference type="NCBI Taxonomy" id="373956"/>
    <lineage>
        <taxon>Eukaryota</taxon>
        <taxon>Metazoa</taxon>
        <taxon>Ecdysozoa</taxon>
        <taxon>Arthropoda</taxon>
        <taxon>Crustacea</taxon>
        <taxon>Multicrustacea</taxon>
        <taxon>Malacostraca</taxon>
        <taxon>Eumalacostraca</taxon>
        <taxon>Eucarida</taxon>
        <taxon>Decapoda</taxon>
        <taxon>Pleocyemata</taxon>
        <taxon>Caridea</taxon>
        <taxon>Atyoidea</taxon>
        <taxon>Atyidae</taxon>
        <taxon>Halocaridina</taxon>
    </lineage>
</organism>
<keyword evidence="3" id="KW-1185">Reference proteome</keyword>
<gene>
    <name evidence="2" type="ORF">SK128_010975</name>
</gene>
<feature type="compositionally biased region" description="Low complexity" evidence="1">
    <location>
        <begin position="353"/>
        <end position="372"/>
    </location>
</feature>